<evidence type="ECO:0008006" key="4">
    <source>
        <dbReference type="Google" id="ProtNLM"/>
    </source>
</evidence>
<accession>A0ABP0PIS8</accession>
<evidence type="ECO:0000256" key="1">
    <source>
        <dbReference type="SAM" id="MobiDB-lite"/>
    </source>
</evidence>
<keyword evidence="3" id="KW-1185">Reference proteome</keyword>
<feature type="region of interest" description="Disordered" evidence="1">
    <location>
        <begin position="130"/>
        <end position="169"/>
    </location>
</feature>
<dbReference type="EMBL" id="CAXAMN010023217">
    <property type="protein sequence ID" value="CAK9075930.1"/>
    <property type="molecule type" value="Genomic_DNA"/>
</dbReference>
<organism evidence="2 3">
    <name type="scientific">Durusdinium trenchii</name>
    <dbReference type="NCBI Taxonomy" id="1381693"/>
    <lineage>
        <taxon>Eukaryota</taxon>
        <taxon>Sar</taxon>
        <taxon>Alveolata</taxon>
        <taxon>Dinophyceae</taxon>
        <taxon>Suessiales</taxon>
        <taxon>Symbiodiniaceae</taxon>
        <taxon>Durusdinium</taxon>
    </lineage>
</organism>
<evidence type="ECO:0000313" key="2">
    <source>
        <dbReference type="EMBL" id="CAK9075930.1"/>
    </source>
</evidence>
<protein>
    <recommendedName>
        <fullName evidence="4">C3H1-type domain-containing protein</fullName>
    </recommendedName>
</protein>
<name>A0ABP0PIS8_9DINO</name>
<dbReference type="Proteomes" id="UP001642484">
    <property type="component" value="Unassembled WGS sequence"/>
</dbReference>
<feature type="compositionally biased region" description="Low complexity" evidence="1">
    <location>
        <begin position="135"/>
        <end position="145"/>
    </location>
</feature>
<evidence type="ECO:0000313" key="3">
    <source>
        <dbReference type="Proteomes" id="UP001642484"/>
    </source>
</evidence>
<proteinExistence type="predicted"/>
<feature type="region of interest" description="Disordered" evidence="1">
    <location>
        <begin position="31"/>
        <end position="85"/>
    </location>
</feature>
<sequence>MADAQEREQVFELVVKQTFLEFVPSEPRTSLGLAARSHSAPPPPRSSEATEDVEDDSNQSASSYQAEKAEDTDHEGEHSIGSTSHRVGLCKPCAWYWKPGGCMNGAQCRHCHLCPHGELGRRKRMNRKIARNTRQAQADDPAPAQSLQSDSETAEPEPEMEVTSSEVDATPLSLFHAVPVHDGSSDRLGPHMLQAPGMPPLTHPPPMWRPGYGRAQTWSTTPSSARPSFVRRAQTWQSAPSPTPGSSSISAAAMPLSAGALAEGVARVPVFVILPVSAALEVTHVPSQWNGASQM</sequence>
<feature type="compositionally biased region" description="Basic and acidic residues" evidence="1">
    <location>
        <begin position="67"/>
        <end position="78"/>
    </location>
</feature>
<comment type="caution">
    <text evidence="2">The sequence shown here is derived from an EMBL/GenBank/DDBJ whole genome shotgun (WGS) entry which is preliminary data.</text>
</comment>
<gene>
    <name evidence="2" type="ORF">CCMP2556_LOCUS37414</name>
</gene>
<reference evidence="2 3" key="1">
    <citation type="submission" date="2024-02" db="EMBL/GenBank/DDBJ databases">
        <authorList>
            <person name="Chen Y."/>
            <person name="Shah S."/>
            <person name="Dougan E. K."/>
            <person name="Thang M."/>
            <person name="Chan C."/>
        </authorList>
    </citation>
    <scope>NUCLEOTIDE SEQUENCE [LARGE SCALE GENOMIC DNA]</scope>
</reference>